<dbReference type="RefSeq" id="WP_011736932.1">
    <property type="nucleotide sequence ID" value="NC_008609.1"/>
</dbReference>
<dbReference type="SUPFAM" id="SSF50341">
    <property type="entry name" value="CheW-like"/>
    <property type="match status" value="1"/>
</dbReference>
<dbReference type="Gene3D" id="2.30.30.40">
    <property type="entry name" value="SH3 Domains"/>
    <property type="match status" value="1"/>
</dbReference>
<gene>
    <name evidence="2" type="ordered locus">Ppro_3106</name>
</gene>
<dbReference type="HOGENOM" id="CLU_048995_3_1_7"/>
<dbReference type="CDD" id="cd00732">
    <property type="entry name" value="CheW"/>
    <property type="match status" value="1"/>
</dbReference>
<dbReference type="Gene3D" id="2.40.50.180">
    <property type="entry name" value="CheA-289, Domain 4"/>
    <property type="match status" value="1"/>
</dbReference>
<dbReference type="InterPro" id="IPR036061">
    <property type="entry name" value="CheW-like_dom_sf"/>
</dbReference>
<name>A1ATM9_PELPD</name>
<organism evidence="2 3">
    <name type="scientific">Pelobacter propionicus (strain DSM 2379 / NBRC 103807 / OttBd1)</name>
    <dbReference type="NCBI Taxonomy" id="338966"/>
    <lineage>
        <taxon>Bacteria</taxon>
        <taxon>Pseudomonadati</taxon>
        <taxon>Thermodesulfobacteriota</taxon>
        <taxon>Desulfuromonadia</taxon>
        <taxon>Desulfuromonadales</taxon>
        <taxon>Desulfuromonadaceae</taxon>
        <taxon>Pelobacter</taxon>
    </lineage>
</organism>
<feature type="domain" description="CheW-like" evidence="1">
    <location>
        <begin position="18"/>
        <end position="159"/>
    </location>
</feature>
<dbReference type="PANTHER" id="PTHR22617:SF23">
    <property type="entry name" value="CHEMOTAXIS PROTEIN CHEW"/>
    <property type="match status" value="1"/>
</dbReference>
<dbReference type="Pfam" id="PF01584">
    <property type="entry name" value="CheW"/>
    <property type="match status" value="1"/>
</dbReference>
<proteinExistence type="predicted"/>
<dbReference type="GO" id="GO:0006935">
    <property type="term" value="P:chemotaxis"/>
    <property type="evidence" value="ECO:0007669"/>
    <property type="project" value="InterPro"/>
</dbReference>
<dbReference type="Proteomes" id="UP000006732">
    <property type="component" value="Chromosome"/>
</dbReference>
<dbReference type="OrthoDB" id="9790406at2"/>
<keyword evidence="3" id="KW-1185">Reference proteome</keyword>
<dbReference type="SMART" id="SM00260">
    <property type="entry name" value="CheW"/>
    <property type="match status" value="1"/>
</dbReference>
<reference evidence="2 3" key="1">
    <citation type="submission" date="2006-10" db="EMBL/GenBank/DDBJ databases">
        <title>Complete sequence of chromosome of Pelobacter propionicus DSM 2379.</title>
        <authorList>
            <consortium name="US DOE Joint Genome Institute"/>
            <person name="Copeland A."/>
            <person name="Lucas S."/>
            <person name="Lapidus A."/>
            <person name="Barry K."/>
            <person name="Detter J.C."/>
            <person name="Glavina del Rio T."/>
            <person name="Hammon N."/>
            <person name="Israni S."/>
            <person name="Dalin E."/>
            <person name="Tice H."/>
            <person name="Pitluck S."/>
            <person name="Saunders E."/>
            <person name="Brettin T."/>
            <person name="Bruce D."/>
            <person name="Han C."/>
            <person name="Tapia R."/>
            <person name="Schmutz J."/>
            <person name="Larimer F."/>
            <person name="Land M."/>
            <person name="Hauser L."/>
            <person name="Kyrpides N."/>
            <person name="Kim E."/>
            <person name="Lovley D."/>
            <person name="Richardson P."/>
        </authorList>
    </citation>
    <scope>NUCLEOTIDE SEQUENCE [LARGE SCALE GENOMIC DNA]</scope>
    <source>
        <strain evidence="3">DSM 2379 / NBRC 103807 / OttBd1</strain>
    </source>
</reference>
<dbReference type="GO" id="GO:0005829">
    <property type="term" value="C:cytosol"/>
    <property type="evidence" value="ECO:0007669"/>
    <property type="project" value="TreeGrafter"/>
</dbReference>
<dbReference type="AlphaFoldDB" id="A1ATM9"/>
<sequence length="165" mass="17931">MSNLPSVVGERSGASRELIQLVSFELGGEEYGVDVMKVREIIRMPQITSMPNTPGYVDGIINLRGAVLPIISLRRRFGMCDGEADHRRRILVMEVGEGTTGFVVDAVAEVLRVAAADIQPPPAVSQGAMAQECINGVINHAERLLIVLDLDRLFGGEETLLLESF</sequence>
<dbReference type="PROSITE" id="PS50851">
    <property type="entry name" value="CHEW"/>
    <property type="match status" value="1"/>
</dbReference>
<dbReference type="eggNOG" id="COG0835">
    <property type="taxonomic scope" value="Bacteria"/>
</dbReference>
<evidence type="ECO:0000313" key="3">
    <source>
        <dbReference type="Proteomes" id="UP000006732"/>
    </source>
</evidence>
<evidence type="ECO:0000259" key="1">
    <source>
        <dbReference type="PROSITE" id="PS50851"/>
    </source>
</evidence>
<accession>A1ATM9</accession>
<dbReference type="KEGG" id="ppd:Ppro_3106"/>
<protein>
    <submittedName>
        <fullName evidence="2">CheW protein</fullName>
    </submittedName>
</protein>
<dbReference type="PANTHER" id="PTHR22617">
    <property type="entry name" value="CHEMOTAXIS SENSOR HISTIDINE KINASE-RELATED"/>
    <property type="match status" value="1"/>
</dbReference>
<evidence type="ECO:0000313" key="2">
    <source>
        <dbReference type="EMBL" id="ABL00700.1"/>
    </source>
</evidence>
<dbReference type="InterPro" id="IPR039315">
    <property type="entry name" value="CheW"/>
</dbReference>
<dbReference type="GO" id="GO:0007165">
    <property type="term" value="P:signal transduction"/>
    <property type="evidence" value="ECO:0007669"/>
    <property type="project" value="InterPro"/>
</dbReference>
<dbReference type="STRING" id="338966.Ppro_3106"/>
<dbReference type="EMBL" id="CP000482">
    <property type="protein sequence ID" value="ABL00700.1"/>
    <property type="molecule type" value="Genomic_DNA"/>
</dbReference>
<dbReference type="InterPro" id="IPR002545">
    <property type="entry name" value="CheW-lke_dom"/>
</dbReference>